<dbReference type="EMBL" id="KN838569">
    <property type="protein sequence ID" value="KIK04417.1"/>
    <property type="molecule type" value="Genomic_DNA"/>
</dbReference>
<dbReference type="Gene3D" id="3.30.750.24">
    <property type="entry name" value="STAS domain"/>
    <property type="match status" value="1"/>
</dbReference>
<feature type="compositionally biased region" description="Polar residues" evidence="5">
    <location>
        <begin position="176"/>
        <end position="191"/>
    </location>
</feature>
<dbReference type="SUPFAM" id="SSF52091">
    <property type="entry name" value="SpoIIaa-like"/>
    <property type="match status" value="1"/>
</dbReference>
<dbReference type="PROSITE" id="PS50801">
    <property type="entry name" value="STAS"/>
    <property type="match status" value="1"/>
</dbReference>
<dbReference type="Gene3D" id="2.60.120.10">
    <property type="entry name" value="Jelly Rolls"/>
    <property type="match status" value="1"/>
</dbReference>
<evidence type="ECO:0000256" key="2">
    <source>
        <dbReference type="ARBA" id="ARBA00022692"/>
    </source>
</evidence>
<protein>
    <submittedName>
        <fullName evidence="9">Uncharacterized protein</fullName>
    </submittedName>
</protein>
<feature type="compositionally biased region" description="Basic and acidic residues" evidence="5">
    <location>
        <begin position="1"/>
        <end position="17"/>
    </location>
</feature>
<dbReference type="CDD" id="cd00038">
    <property type="entry name" value="CAP_ED"/>
    <property type="match status" value="1"/>
</dbReference>
<dbReference type="PANTHER" id="PTHR43310">
    <property type="entry name" value="SULFATE TRANSPORTER YBAR-RELATED"/>
    <property type="match status" value="1"/>
</dbReference>
<feature type="region of interest" description="Disordered" evidence="5">
    <location>
        <begin position="329"/>
        <end position="374"/>
    </location>
</feature>
<dbReference type="CDD" id="cd07042">
    <property type="entry name" value="STAS_SulP_like_sulfate_transporter"/>
    <property type="match status" value="1"/>
</dbReference>
<feature type="transmembrane region" description="Helical" evidence="6">
    <location>
        <begin position="585"/>
        <end position="605"/>
    </location>
</feature>
<dbReference type="InterPro" id="IPR018490">
    <property type="entry name" value="cNMP-bd_dom_sf"/>
</dbReference>
<comment type="subcellular location">
    <subcellularLocation>
        <location evidence="1">Membrane</location>
        <topology evidence="1">Multi-pass membrane protein</topology>
    </subcellularLocation>
</comment>
<feature type="transmembrane region" description="Helical" evidence="6">
    <location>
        <begin position="661"/>
        <end position="679"/>
    </location>
</feature>
<feature type="transmembrane region" description="Helical" evidence="6">
    <location>
        <begin position="822"/>
        <end position="839"/>
    </location>
</feature>
<evidence type="ECO:0000313" key="10">
    <source>
        <dbReference type="Proteomes" id="UP000054477"/>
    </source>
</evidence>
<dbReference type="Pfam" id="PF00916">
    <property type="entry name" value="Sulfate_transp"/>
    <property type="match status" value="1"/>
</dbReference>
<reference evidence="10" key="2">
    <citation type="submission" date="2015-01" db="EMBL/GenBank/DDBJ databases">
        <title>Evolutionary Origins and Diversification of the Mycorrhizal Mutualists.</title>
        <authorList>
            <consortium name="DOE Joint Genome Institute"/>
            <consortium name="Mycorrhizal Genomics Consortium"/>
            <person name="Kohler A."/>
            <person name="Kuo A."/>
            <person name="Nagy L.G."/>
            <person name="Floudas D."/>
            <person name="Copeland A."/>
            <person name="Barry K.W."/>
            <person name="Cichocki N."/>
            <person name="Veneault-Fourrey C."/>
            <person name="LaButti K."/>
            <person name="Lindquist E.A."/>
            <person name="Lipzen A."/>
            <person name="Lundell T."/>
            <person name="Morin E."/>
            <person name="Murat C."/>
            <person name="Riley R."/>
            <person name="Ohm R."/>
            <person name="Sun H."/>
            <person name="Tunlid A."/>
            <person name="Henrissat B."/>
            <person name="Grigoriev I.V."/>
            <person name="Hibbett D.S."/>
            <person name="Martin F."/>
        </authorList>
    </citation>
    <scope>NUCLEOTIDE SEQUENCE [LARGE SCALE GENOMIC DNA]</scope>
    <source>
        <strain evidence="10">LaAM-08-1</strain>
    </source>
</reference>
<keyword evidence="4 6" id="KW-0472">Membrane</keyword>
<evidence type="ECO:0000259" key="7">
    <source>
        <dbReference type="PROSITE" id="PS50042"/>
    </source>
</evidence>
<dbReference type="OrthoDB" id="409725at2759"/>
<evidence type="ECO:0000256" key="1">
    <source>
        <dbReference type="ARBA" id="ARBA00004141"/>
    </source>
</evidence>
<sequence>MRRRLSDFVTPDPDRTPPFHIPNRTHVQVSDPSPNKPSFASRGLAPSQSDAFPSACLSQNGALNDEGNALDDPRPSFSRSASPITPAYVRKTSNESPLHRAGLLQSKSFNASLANFGNSGSGGLPSHSSTPGIPQLHKQDTIRLTTMQLSNMPFITSPSNTHINEALPTQTSLATLRTFPDNSPTHSQSGTEGFIFPVSSPILSPTLETDMSYETETEPAQSSTSSRPPSSLSPSISSFPISMSESDSEASSLHPSFTPVVPPPPQEPSGLSLLRPRPSSLSSATPSREDYQGHHTYTDTTPIATPRAVWTSLVAAAQIQDGERLAHIPEHASIRDPPPSQVLIDTPDEHTQTHHHVHWRSSSPSPVHSALSHSRSLSSLGAELSGEGEERIVDELTPLLLGNATVNGHPELAGAKFSRNTMDSRSEHLNTGEGGTHGQSNYSAANESRGLGKASITHIEGNIRAFRKTFQEEVISKSPHHLKTALRSIPAVLLGCLLNILDGVSYGMIIFPATGVFANLGGMGVSMFFLSTIIAQLVFTLGGSGFAGANGSMMIEVVPFFHILASSIASQIGEDKPSEIIATTLAAYALSSILTGLSFFLLGALKLGVIVGFFPRHILVGCIGGVGAFLIETGLTVSLRISEDDFAMTWETFRFMFFDAHNLILWLIPLGLAVLLRVITHTFHHQLIFPLYFVIIPMLFYIIVAAAQLNLADLRDDGWIFDMGTDKEPWYRFYSYISLSTIRFGPLWSTLPTQFALLFFNILHPPLNVPALAVSLNDDVDTNKELVAHGYSNFLAGLFGTVPNYLVYVNTLLFYRVGGGNRISGFLLAAATVVLLFIGTGPISFIPVMVVGALIFVLGIDLVKEALWDTRHRVSKTEYITIVSIMICMTVWDFVIGVLFGIIVSCFFFVIQNSQLSCIRAIQTGETAMSAVRRPSLQRAYIREVAKQTTILRLQGFLFFGTISYVEETIRSLIEGPSWQSNPVQFLVLDFTLVAGVDMSSAEALVRVQRLLASKYVTLVFCGFTVDSPVGKALQSVEILGAEQVELFSTFNDAMEWTENAYLRAWFRAQKVERSATIVPIPGREGGDIEHNSLISAFILSPRHSHIRDAVDRTIAHEVLVSQGSERRSEPLNTLIKAFPSYGTVDHVTFRLIEPYLERLTLPATHVLWTQDDRADGLFIIESGLLKATYEFANPSRRFVESMVAGTVAGELSALSDSPRNATVIVEHDAVLWKLSNINLRRLRMEEPELSHIFIQLVLKAAKIDYDILIAAIASRQ</sequence>
<dbReference type="InterPro" id="IPR014710">
    <property type="entry name" value="RmlC-like_jellyroll"/>
</dbReference>
<name>A0A0C9Y2U9_9AGAR</name>
<dbReference type="STRING" id="1095629.A0A0C9Y2U9"/>
<accession>A0A0C9Y2U9</accession>
<evidence type="ECO:0000313" key="9">
    <source>
        <dbReference type="EMBL" id="KIK04417.1"/>
    </source>
</evidence>
<feature type="domain" description="STAS" evidence="8">
    <location>
        <begin position="951"/>
        <end position="1058"/>
    </location>
</feature>
<dbReference type="Pfam" id="PF00027">
    <property type="entry name" value="cNMP_binding"/>
    <property type="match status" value="1"/>
</dbReference>
<dbReference type="GO" id="GO:0016020">
    <property type="term" value="C:membrane"/>
    <property type="evidence" value="ECO:0007669"/>
    <property type="project" value="UniProtKB-SubCell"/>
</dbReference>
<dbReference type="AlphaFoldDB" id="A0A0C9Y2U9"/>
<feature type="compositionally biased region" description="Polar residues" evidence="5">
    <location>
        <begin position="46"/>
        <end position="62"/>
    </location>
</feature>
<reference evidence="9 10" key="1">
    <citation type="submission" date="2014-04" db="EMBL/GenBank/DDBJ databases">
        <authorList>
            <consortium name="DOE Joint Genome Institute"/>
            <person name="Kuo A."/>
            <person name="Kohler A."/>
            <person name="Nagy L.G."/>
            <person name="Floudas D."/>
            <person name="Copeland A."/>
            <person name="Barry K.W."/>
            <person name="Cichocki N."/>
            <person name="Veneault-Fourrey C."/>
            <person name="LaButti K."/>
            <person name="Lindquist E.A."/>
            <person name="Lipzen A."/>
            <person name="Lundell T."/>
            <person name="Morin E."/>
            <person name="Murat C."/>
            <person name="Sun H."/>
            <person name="Tunlid A."/>
            <person name="Henrissat B."/>
            <person name="Grigoriev I.V."/>
            <person name="Hibbett D.S."/>
            <person name="Martin F."/>
            <person name="Nordberg H.P."/>
            <person name="Cantor M.N."/>
            <person name="Hua S.X."/>
        </authorList>
    </citation>
    <scope>NUCLEOTIDE SEQUENCE [LARGE SCALE GENOMIC DNA]</scope>
    <source>
        <strain evidence="9 10">LaAM-08-1</strain>
    </source>
</reference>
<evidence type="ECO:0000256" key="3">
    <source>
        <dbReference type="ARBA" id="ARBA00022989"/>
    </source>
</evidence>
<feature type="transmembrane region" description="Helical" evidence="6">
    <location>
        <begin position="691"/>
        <end position="711"/>
    </location>
</feature>
<feature type="compositionally biased region" description="Low complexity" evidence="5">
    <location>
        <begin position="219"/>
        <end position="256"/>
    </location>
</feature>
<feature type="compositionally biased region" description="Low complexity" evidence="5">
    <location>
        <begin position="268"/>
        <end position="286"/>
    </location>
</feature>
<keyword evidence="10" id="KW-1185">Reference proteome</keyword>
<feature type="region of interest" description="Disordered" evidence="5">
    <location>
        <begin position="176"/>
        <end position="300"/>
    </location>
</feature>
<feature type="region of interest" description="Disordered" evidence="5">
    <location>
        <begin position="1"/>
        <end position="96"/>
    </location>
</feature>
<dbReference type="SMART" id="SM00100">
    <property type="entry name" value="cNMP"/>
    <property type="match status" value="1"/>
</dbReference>
<dbReference type="InterPro" id="IPR002645">
    <property type="entry name" value="STAS_dom"/>
</dbReference>
<evidence type="ECO:0000259" key="8">
    <source>
        <dbReference type="PROSITE" id="PS50801"/>
    </source>
</evidence>
<feature type="transmembrane region" description="Helical" evidence="6">
    <location>
        <begin position="879"/>
        <end position="911"/>
    </location>
</feature>
<feature type="compositionally biased region" description="Low complexity" evidence="5">
    <location>
        <begin position="360"/>
        <end position="374"/>
    </location>
</feature>
<keyword evidence="2 6" id="KW-0812">Transmembrane</keyword>
<feature type="transmembrane region" description="Helical" evidence="6">
    <location>
        <begin position="755"/>
        <end position="774"/>
    </location>
</feature>
<evidence type="ECO:0000256" key="4">
    <source>
        <dbReference type="ARBA" id="ARBA00023136"/>
    </source>
</evidence>
<dbReference type="PROSITE" id="PS50042">
    <property type="entry name" value="CNMP_BINDING_3"/>
    <property type="match status" value="1"/>
</dbReference>
<dbReference type="InterPro" id="IPR000595">
    <property type="entry name" value="cNMP-bd_dom"/>
</dbReference>
<feature type="compositionally biased region" description="Polar residues" evidence="5">
    <location>
        <begin position="201"/>
        <end position="210"/>
    </location>
</feature>
<feature type="compositionally biased region" description="Basic and acidic residues" evidence="5">
    <location>
        <begin position="287"/>
        <end position="297"/>
    </location>
</feature>
<feature type="domain" description="Cyclic nucleotide-binding" evidence="7">
    <location>
        <begin position="1157"/>
        <end position="1261"/>
    </location>
</feature>
<dbReference type="InterPro" id="IPR036513">
    <property type="entry name" value="STAS_dom_sf"/>
</dbReference>
<proteinExistence type="predicted"/>
<keyword evidence="3 6" id="KW-1133">Transmembrane helix</keyword>
<dbReference type="PANTHER" id="PTHR43310:SF4">
    <property type="entry name" value="AFR304WP"/>
    <property type="match status" value="1"/>
</dbReference>
<organism evidence="9 10">
    <name type="scientific">Laccaria amethystina LaAM-08-1</name>
    <dbReference type="NCBI Taxonomy" id="1095629"/>
    <lineage>
        <taxon>Eukaryota</taxon>
        <taxon>Fungi</taxon>
        <taxon>Dikarya</taxon>
        <taxon>Basidiomycota</taxon>
        <taxon>Agaricomycotina</taxon>
        <taxon>Agaricomycetes</taxon>
        <taxon>Agaricomycetidae</taxon>
        <taxon>Agaricales</taxon>
        <taxon>Agaricineae</taxon>
        <taxon>Hydnangiaceae</taxon>
        <taxon>Laccaria</taxon>
    </lineage>
</organism>
<evidence type="ECO:0000256" key="5">
    <source>
        <dbReference type="SAM" id="MobiDB-lite"/>
    </source>
</evidence>
<feature type="transmembrane region" description="Helical" evidence="6">
    <location>
        <begin position="517"/>
        <end position="541"/>
    </location>
</feature>
<dbReference type="HOGENOM" id="CLU_003182_0_1_1"/>
<feature type="transmembrane region" description="Helical" evidence="6">
    <location>
        <begin position="794"/>
        <end position="815"/>
    </location>
</feature>
<feature type="region of interest" description="Disordered" evidence="5">
    <location>
        <begin position="422"/>
        <end position="447"/>
    </location>
</feature>
<dbReference type="Pfam" id="PF01740">
    <property type="entry name" value="STAS"/>
    <property type="match status" value="1"/>
</dbReference>
<evidence type="ECO:0000256" key="6">
    <source>
        <dbReference type="SAM" id="Phobius"/>
    </source>
</evidence>
<dbReference type="Proteomes" id="UP000054477">
    <property type="component" value="Unassembled WGS sequence"/>
</dbReference>
<gene>
    <name evidence="9" type="ORF">K443DRAFT_675875</name>
</gene>
<dbReference type="SUPFAM" id="SSF51206">
    <property type="entry name" value="cAMP-binding domain-like"/>
    <property type="match status" value="1"/>
</dbReference>
<feature type="transmembrane region" description="Helical" evidence="6">
    <location>
        <begin position="553"/>
        <end position="573"/>
    </location>
</feature>
<dbReference type="InterPro" id="IPR052706">
    <property type="entry name" value="Membrane-Transporter-like"/>
</dbReference>
<feature type="transmembrane region" description="Helical" evidence="6">
    <location>
        <begin position="617"/>
        <end position="641"/>
    </location>
</feature>
<dbReference type="InterPro" id="IPR011547">
    <property type="entry name" value="SLC26A/SulP_dom"/>
</dbReference>
<feature type="compositionally biased region" description="Polar residues" evidence="5">
    <location>
        <begin position="25"/>
        <end position="38"/>
    </location>
</feature>